<proteinExistence type="predicted"/>
<comment type="caution">
    <text evidence="2">The sequence shown here is derived from an EMBL/GenBank/DDBJ whole genome shotgun (WGS) entry which is preliminary data.</text>
</comment>
<reference evidence="2 3" key="1">
    <citation type="submission" date="2018-10" db="EMBL/GenBank/DDBJ databases">
        <title>Genomic Encyclopedia of Archaeal and Bacterial Type Strains, Phase II (KMG-II): from individual species to whole genera.</title>
        <authorList>
            <person name="Goeker M."/>
        </authorList>
    </citation>
    <scope>NUCLEOTIDE SEQUENCE [LARGE SCALE GENOMIC DNA]</scope>
    <source>
        <strain evidence="2 3">DSM 43383</strain>
    </source>
</reference>
<dbReference type="EMBL" id="RBWU01000002">
    <property type="protein sequence ID" value="RKS77131.1"/>
    <property type="molecule type" value="Genomic_DNA"/>
</dbReference>
<keyword evidence="3" id="KW-1185">Reference proteome</keyword>
<dbReference type="Proteomes" id="UP000274601">
    <property type="component" value="Unassembled WGS sequence"/>
</dbReference>
<sequence>MVETTGWPELEFVCNGGGGCVLVEVVAGAVVIRDSKNPYQAGLVFSRREYADFRRRVRGGSLPRRAVRRATRVLRRVASRMTVAADVARGWIRGWIRDLLG</sequence>
<dbReference type="RefSeq" id="WP_170180604.1">
    <property type="nucleotide sequence ID" value="NZ_RBWU01000002.1"/>
</dbReference>
<dbReference type="InterPro" id="IPR007278">
    <property type="entry name" value="DUF397"/>
</dbReference>
<gene>
    <name evidence="2" type="ORF">BZB76_2505</name>
</gene>
<organism evidence="2 3">
    <name type="scientific">Actinomadura pelletieri DSM 43383</name>
    <dbReference type="NCBI Taxonomy" id="1120940"/>
    <lineage>
        <taxon>Bacteria</taxon>
        <taxon>Bacillati</taxon>
        <taxon>Actinomycetota</taxon>
        <taxon>Actinomycetes</taxon>
        <taxon>Streptosporangiales</taxon>
        <taxon>Thermomonosporaceae</taxon>
        <taxon>Actinomadura</taxon>
    </lineage>
</organism>
<dbReference type="Pfam" id="PF04149">
    <property type="entry name" value="DUF397"/>
    <property type="match status" value="1"/>
</dbReference>
<evidence type="ECO:0000259" key="1">
    <source>
        <dbReference type="Pfam" id="PF04149"/>
    </source>
</evidence>
<evidence type="ECO:0000313" key="3">
    <source>
        <dbReference type="Proteomes" id="UP000274601"/>
    </source>
</evidence>
<accession>A0A495QUM7</accession>
<feature type="domain" description="DUF397" evidence="1">
    <location>
        <begin position="14"/>
        <end position="58"/>
    </location>
</feature>
<evidence type="ECO:0000313" key="2">
    <source>
        <dbReference type="EMBL" id="RKS77131.1"/>
    </source>
</evidence>
<dbReference type="AlphaFoldDB" id="A0A495QUM7"/>
<protein>
    <submittedName>
        <fullName evidence="2">Uncharacterized protein DUF397</fullName>
    </submittedName>
</protein>
<name>A0A495QUM7_9ACTN</name>